<comment type="caution">
    <text evidence="1">The sequence shown here is derived from an EMBL/GenBank/DDBJ whole genome shotgun (WGS) entry which is preliminary data.</text>
</comment>
<keyword evidence="2" id="KW-1185">Reference proteome</keyword>
<protein>
    <submittedName>
        <fullName evidence="1">Uncharacterized protein</fullName>
    </submittedName>
</protein>
<sequence>MSSTDKIILRAQVAEMEAIHRTFRAIWFTDARRFVRTLHFQEVGAEFWLHEKWLMRVGLLEEDDNNLPGINTALLGEVGAQQDVFPTEIKLVKDESGVKEITFFIPQLMAKFRLSTADWVSMREAKKLFGSCCFKLQRYVQIAYEGGMLVETNRDVATMQLTCAWSTTVAGEDMNLIVEVQGAGTMTEDLYPEAVEDICTRNLADIMFVINTGMNGDGILKGMDARQPYDAEFWMPEQGQAGRVTVLWNSRTVNLMCGSWKVGGVSKSWISVISRYDEDETW</sequence>
<gene>
    <name evidence="1" type="ORF">SLEP1_g14355</name>
</gene>
<reference evidence="1 2" key="1">
    <citation type="journal article" date="2021" name="Commun. Biol.">
        <title>The genome of Shorea leprosula (Dipterocarpaceae) highlights the ecological relevance of drought in aseasonal tropical rainforests.</title>
        <authorList>
            <person name="Ng K.K.S."/>
            <person name="Kobayashi M.J."/>
            <person name="Fawcett J.A."/>
            <person name="Hatakeyama M."/>
            <person name="Paape T."/>
            <person name="Ng C.H."/>
            <person name="Ang C.C."/>
            <person name="Tnah L.H."/>
            <person name="Lee C.T."/>
            <person name="Nishiyama T."/>
            <person name="Sese J."/>
            <person name="O'Brien M.J."/>
            <person name="Copetti D."/>
            <person name="Mohd Noor M.I."/>
            <person name="Ong R.C."/>
            <person name="Putra M."/>
            <person name="Sireger I.Z."/>
            <person name="Indrioko S."/>
            <person name="Kosugi Y."/>
            <person name="Izuno A."/>
            <person name="Isagi Y."/>
            <person name="Lee S.L."/>
            <person name="Shimizu K.K."/>
        </authorList>
    </citation>
    <scope>NUCLEOTIDE SEQUENCE [LARGE SCALE GENOMIC DNA]</scope>
    <source>
        <strain evidence="1">214</strain>
    </source>
</reference>
<accession>A0AAV5IIR7</accession>
<proteinExistence type="predicted"/>
<evidence type="ECO:0000313" key="1">
    <source>
        <dbReference type="EMBL" id="GKV01837.1"/>
    </source>
</evidence>
<name>A0AAV5IIR7_9ROSI</name>
<organism evidence="1 2">
    <name type="scientific">Rubroshorea leprosula</name>
    <dbReference type="NCBI Taxonomy" id="152421"/>
    <lineage>
        <taxon>Eukaryota</taxon>
        <taxon>Viridiplantae</taxon>
        <taxon>Streptophyta</taxon>
        <taxon>Embryophyta</taxon>
        <taxon>Tracheophyta</taxon>
        <taxon>Spermatophyta</taxon>
        <taxon>Magnoliopsida</taxon>
        <taxon>eudicotyledons</taxon>
        <taxon>Gunneridae</taxon>
        <taxon>Pentapetalae</taxon>
        <taxon>rosids</taxon>
        <taxon>malvids</taxon>
        <taxon>Malvales</taxon>
        <taxon>Dipterocarpaceae</taxon>
        <taxon>Rubroshorea</taxon>
    </lineage>
</organism>
<dbReference type="EMBL" id="BPVZ01000017">
    <property type="protein sequence ID" value="GKV01837.1"/>
    <property type="molecule type" value="Genomic_DNA"/>
</dbReference>
<dbReference type="AlphaFoldDB" id="A0AAV5IIR7"/>
<evidence type="ECO:0000313" key="2">
    <source>
        <dbReference type="Proteomes" id="UP001054252"/>
    </source>
</evidence>
<dbReference type="Proteomes" id="UP001054252">
    <property type="component" value="Unassembled WGS sequence"/>
</dbReference>